<gene>
    <name evidence="2" type="ORF">LB941_11890</name>
</gene>
<name>A0A9X2JN74_9LACO</name>
<dbReference type="PANTHER" id="PTHR47738">
    <property type="entry name" value="PTS SYSTEM FRUCTOSE-LIKE EIIA COMPONENT-RELATED"/>
    <property type="match status" value="1"/>
</dbReference>
<keyword evidence="2" id="KW-0762">Sugar transport</keyword>
<accession>A0A9X2JN74</accession>
<dbReference type="PANTHER" id="PTHR47738:SF3">
    <property type="entry name" value="PHOSPHOTRANSFERASE SYSTEM MANNITOL_FRUCTOSE-SPECIFIC IIA DOMAIN CONTAINING PROTEIN"/>
    <property type="match status" value="1"/>
</dbReference>
<proteinExistence type="predicted"/>
<evidence type="ECO:0000313" key="2">
    <source>
        <dbReference type="EMBL" id="MCP0888030.1"/>
    </source>
</evidence>
<dbReference type="PROSITE" id="PS51094">
    <property type="entry name" value="PTS_EIIA_TYPE_2"/>
    <property type="match status" value="1"/>
</dbReference>
<dbReference type="InterPro" id="IPR016152">
    <property type="entry name" value="PTrfase/Anion_transptr"/>
</dbReference>
<dbReference type="Pfam" id="PF00359">
    <property type="entry name" value="PTS_EIIA_2"/>
    <property type="match status" value="1"/>
</dbReference>
<dbReference type="SUPFAM" id="SSF55804">
    <property type="entry name" value="Phoshotransferase/anion transport protein"/>
    <property type="match status" value="1"/>
</dbReference>
<keyword evidence="3" id="KW-1185">Reference proteome</keyword>
<protein>
    <submittedName>
        <fullName evidence="2">PTS sugar transporter subunit IIA</fullName>
    </submittedName>
</protein>
<sequence>MTINQEFFSEKALLFDQEANNKEEAIKKIAILLLNKKAVIEDFIPAILLREENYPTGLKLSRGVGVAIPHTDADKVIKNQIGFISLKNPVTFRQMGSETETVKVNLIFVLCLKESHEQLEMLQQLMSLFNNEEYIESLLKCKNESEFLDAFKSK</sequence>
<feature type="domain" description="PTS EIIA type-2" evidence="1">
    <location>
        <begin position="6"/>
        <end position="154"/>
    </location>
</feature>
<dbReference type="EMBL" id="JAIULA010000035">
    <property type="protein sequence ID" value="MCP0888030.1"/>
    <property type="molecule type" value="Genomic_DNA"/>
</dbReference>
<dbReference type="AlphaFoldDB" id="A0A9X2JN74"/>
<dbReference type="InterPro" id="IPR002178">
    <property type="entry name" value="PTS_EIIA_type-2_dom"/>
</dbReference>
<dbReference type="RefSeq" id="WP_253362199.1">
    <property type="nucleotide sequence ID" value="NZ_JAIULA010000035.1"/>
</dbReference>
<dbReference type="Gene3D" id="3.40.930.10">
    <property type="entry name" value="Mannitol-specific EII, Chain A"/>
    <property type="match status" value="1"/>
</dbReference>
<keyword evidence="2" id="KW-0813">Transport</keyword>
<organism evidence="2 3">
    <name type="scientific">Ligilactobacillus ubinensis</name>
    <dbReference type="NCBI Taxonomy" id="2876789"/>
    <lineage>
        <taxon>Bacteria</taxon>
        <taxon>Bacillati</taxon>
        <taxon>Bacillota</taxon>
        <taxon>Bacilli</taxon>
        <taxon>Lactobacillales</taxon>
        <taxon>Lactobacillaceae</taxon>
        <taxon>Ligilactobacillus</taxon>
    </lineage>
</organism>
<reference evidence="2 3" key="1">
    <citation type="journal article" date="2023" name="Int. J. Syst. Evol. Microbiol.">
        <title>Ligilactobacillus ubinensis sp. nov., a novel species isolated from the wild ferment of a durian fruit (Durio zibethinus).</title>
        <authorList>
            <person name="Heng Y.C."/>
            <person name="Menon N."/>
            <person name="Chen B."/>
            <person name="Loo B.Z.L."/>
            <person name="Wong G.W.J."/>
            <person name="Lim A.C.H."/>
            <person name="Silvaraju S."/>
            <person name="Kittelmann S."/>
        </authorList>
    </citation>
    <scope>NUCLEOTIDE SEQUENCE [LARGE SCALE GENOMIC DNA]</scope>
    <source>
        <strain evidence="2 3">WILCCON 0076</strain>
    </source>
</reference>
<dbReference type="InterPro" id="IPR051541">
    <property type="entry name" value="PTS_SugarTrans_NitroReg"/>
</dbReference>
<dbReference type="CDD" id="cd00211">
    <property type="entry name" value="PTS_IIA_fru"/>
    <property type="match status" value="1"/>
</dbReference>
<evidence type="ECO:0000313" key="3">
    <source>
        <dbReference type="Proteomes" id="UP001139006"/>
    </source>
</evidence>
<comment type="caution">
    <text evidence="2">The sequence shown here is derived from an EMBL/GenBank/DDBJ whole genome shotgun (WGS) entry which is preliminary data.</text>
</comment>
<dbReference type="Proteomes" id="UP001139006">
    <property type="component" value="Unassembled WGS sequence"/>
</dbReference>
<evidence type="ECO:0000259" key="1">
    <source>
        <dbReference type="PROSITE" id="PS51094"/>
    </source>
</evidence>